<accession>A0A5B7ECB2</accession>
<feature type="compositionally biased region" description="Low complexity" evidence="1">
    <location>
        <begin position="33"/>
        <end position="64"/>
    </location>
</feature>
<dbReference type="AlphaFoldDB" id="A0A5B7ECB2"/>
<keyword evidence="2" id="KW-1133">Transmembrane helix</keyword>
<evidence type="ECO:0000313" key="4">
    <source>
        <dbReference type="Proteomes" id="UP000324222"/>
    </source>
</evidence>
<comment type="caution">
    <text evidence="3">The sequence shown here is derived from an EMBL/GenBank/DDBJ whole genome shotgun (WGS) entry which is preliminary data.</text>
</comment>
<protein>
    <submittedName>
        <fullName evidence="3">Uncharacterized protein</fullName>
    </submittedName>
</protein>
<gene>
    <name evidence="3" type="ORF">E2C01_025120</name>
</gene>
<evidence type="ECO:0000256" key="1">
    <source>
        <dbReference type="SAM" id="MobiDB-lite"/>
    </source>
</evidence>
<keyword evidence="2" id="KW-0472">Membrane</keyword>
<evidence type="ECO:0000256" key="2">
    <source>
        <dbReference type="SAM" id="Phobius"/>
    </source>
</evidence>
<keyword evidence="4" id="KW-1185">Reference proteome</keyword>
<name>A0A5B7ECB2_PORTR</name>
<feature type="transmembrane region" description="Helical" evidence="2">
    <location>
        <begin position="116"/>
        <end position="136"/>
    </location>
</feature>
<feature type="region of interest" description="Disordered" evidence="1">
    <location>
        <begin position="1"/>
        <end position="64"/>
    </location>
</feature>
<organism evidence="3 4">
    <name type="scientific">Portunus trituberculatus</name>
    <name type="common">Swimming crab</name>
    <name type="synonym">Neptunus trituberculatus</name>
    <dbReference type="NCBI Taxonomy" id="210409"/>
    <lineage>
        <taxon>Eukaryota</taxon>
        <taxon>Metazoa</taxon>
        <taxon>Ecdysozoa</taxon>
        <taxon>Arthropoda</taxon>
        <taxon>Crustacea</taxon>
        <taxon>Multicrustacea</taxon>
        <taxon>Malacostraca</taxon>
        <taxon>Eumalacostraca</taxon>
        <taxon>Eucarida</taxon>
        <taxon>Decapoda</taxon>
        <taxon>Pleocyemata</taxon>
        <taxon>Brachyura</taxon>
        <taxon>Eubrachyura</taxon>
        <taxon>Portunoidea</taxon>
        <taxon>Portunidae</taxon>
        <taxon>Portuninae</taxon>
        <taxon>Portunus</taxon>
    </lineage>
</organism>
<feature type="compositionally biased region" description="Acidic residues" evidence="1">
    <location>
        <begin position="7"/>
        <end position="17"/>
    </location>
</feature>
<evidence type="ECO:0000313" key="3">
    <source>
        <dbReference type="EMBL" id="MPC31822.1"/>
    </source>
</evidence>
<sequence>MDTRTDNDDDDDDDDEVNNNNNNNEKNHHRLPPSRYSPPLRQTTTTEITTTTTSSTRAIPLAASPPFRPPPPLTDHCHTALSHSGVWPCALPRSLLQAPILTAASFIPHLPLLHPFHSLVSSFIYIPVMTFTILTLTHSRSALRCLAMISQRSSNLTAKPTQCTAAAAAAAVATVKRSPDPVGLLEAGMITCTVSAAFPGRVGSTK</sequence>
<dbReference type="EMBL" id="VSRR010002510">
    <property type="protein sequence ID" value="MPC31822.1"/>
    <property type="molecule type" value="Genomic_DNA"/>
</dbReference>
<keyword evidence="2" id="KW-0812">Transmembrane</keyword>
<proteinExistence type="predicted"/>
<dbReference type="Proteomes" id="UP000324222">
    <property type="component" value="Unassembled WGS sequence"/>
</dbReference>
<reference evidence="3 4" key="1">
    <citation type="submission" date="2019-05" db="EMBL/GenBank/DDBJ databases">
        <title>Another draft genome of Portunus trituberculatus and its Hox gene families provides insights of decapod evolution.</title>
        <authorList>
            <person name="Jeong J.-H."/>
            <person name="Song I."/>
            <person name="Kim S."/>
            <person name="Choi T."/>
            <person name="Kim D."/>
            <person name="Ryu S."/>
            <person name="Kim W."/>
        </authorList>
    </citation>
    <scope>NUCLEOTIDE SEQUENCE [LARGE SCALE GENOMIC DNA]</scope>
    <source>
        <tissue evidence="3">Muscle</tissue>
    </source>
</reference>